<name>A0ABV7XB44_9SPHN</name>
<evidence type="ECO:0000313" key="3">
    <source>
        <dbReference type="Proteomes" id="UP001595615"/>
    </source>
</evidence>
<accession>A0ABV7XB44</accession>
<keyword evidence="2" id="KW-0378">Hydrolase</keyword>
<organism evidence="2 3">
    <name type="scientific">Sphingoaurantiacus capsulatus</name>
    <dbReference type="NCBI Taxonomy" id="1771310"/>
    <lineage>
        <taxon>Bacteria</taxon>
        <taxon>Pseudomonadati</taxon>
        <taxon>Pseudomonadota</taxon>
        <taxon>Alphaproteobacteria</taxon>
        <taxon>Sphingomonadales</taxon>
        <taxon>Sphingosinicellaceae</taxon>
        <taxon>Sphingoaurantiacus</taxon>
    </lineage>
</organism>
<dbReference type="RefSeq" id="WP_380858763.1">
    <property type="nucleotide sequence ID" value="NZ_JBHRXV010000004.1"/>
</dbReference>
<dbReference type="InterPro" id="IPR050266">
    <property type="entry name" value="AB_hydrolase_sf"/>
</dbReference>
<evidence type="ECO:0000259" key="1">
    <source>
        <dbReference type="Pfam" id="PF12697"/>
    </source>
</evidence>
<reference evidence="3" key="1">
    <citation type="journal article" date="2019" name="Int. J. Syst. Evol. Microbiol.">
        <title>The Global Catalogue of Microorganisms (GCM) 10K type strain sequencing project: providing services to taxonomists for standard genome sequencing and annotation.</title>
        <authorList>
            <consortium name="The Broad Institute Genomics Platform"/>
            <consortium name="The Broad Institute Genome Sequencing Center for Infectious Disease"/>
            <person name="Wu L."/>
            <person name="Ma J."/>
        </authorList>
    </citation>
    <scope>NUCLEOTIDE SEQUENCE [LARGE SCALE GENOMIC DNA]</scope>
    <source>
        <strain evidence="3">KCTC 42644</strain>
    </source>
</reference>
<sequence length="249" mass="26277">MEKLFHLMRGSGAPPLMLVHGWTCDHSAMAPVAEAFPEHEVTLVDLLGHGRSPKATDYSIEAQAAAALAVAPPRGVWIGHSMGAQVAIAAAVAAPERVAALVLLDPAFIAPHEKSLAFGEGMRVQLARVDIPSMIEVFGRNQIVEASDPAAVEALVQVMKATDPAVTRAAWDAILGWDGRAAIAAVTCPTLLIAIDKALNRPADVARLTPRVSTAQVAGSGHMVQFEVMDQVAAMIRRFLHLNRAVIAG</sequence>
<dbReference type="InterPro" id="IPR029058">
    <property type="entry name" value="AB_hydrolase_fold"/>
</dbReference>
<protein>
    <submittedName>
        <fullName evidence="2">Alpha/beta fold hydrolase</fullName>
    </submittedName>
</protein>
<dbReference type="Gene3D" id="3.40.50.1820">
    <property type="entry name" value="alpha/beta hydrolase"/>
    <property type="match status" value="1"/>
</dbReference>
<feature type="domain" description="AB hydrolase-1" evidence="1">
    <location>
        <begin position="18"/>
        <end position="234"/>
    </location>
</feature>
<comment type="caution">
    <text evidence="2">The sequence shown here is derived from an EMBL/GenBank/DDBJ whole genome shotgun (WGS) entry which is preliminary data.</text>
</comment>
<gene>
    <name evidence="2" type="ORF">ACFOMD_06710</name>
</gene>
<dbReference type="InterPro" id="IPR000073">
    <property type="entry name" value="AB_hydrolase_1"/>
</dbReference>
<dbReference type="PANTHER" id="PTHR43798">
    <property type="entry name" value="MONOACYLGLYCEROL LIPASE"/>
    <property type="match status" value="1"/>
</dbReference>
<dbReference type="Pfam" id="PF12697">
    <property type="entry name" value="Abhydrolase_6"/>
    <property type="match status" value="1"/>
</dbReference>
<keyword evidence="3" id="KW-1185">Reference proteome</keyword>
<dbReference type="SUPFAM" id="SSF53474">
    <property type="entry name" value="alpha/beta-Hydrolases"/>
    <property type="match status" value="1"/>
</dbReference>
<dbReference type="GO" id="GO:0016787">
    <property type="term" value="F:hydrolase activity"/>
    <property type="evidence" value="ECO:0007669"/>
    <property type="project" value="UniProtKB-KW"/>
</dbReference>
<dbReference type="Proteomes" id="UP001595615">
    <property type="component" value="Unassembled WGS sequence"/>
</dbReference>
<proteinExistence type="predicted"/>
<evidence type="ECO:0000313" key="2">
    <source>
        <dbReference type="EMBL" id="MFC3712253.1"/>
    </source>
</evidence>
<dbReference type="EMBL" id="JBHRXV010000004">
    <property type="protein sequence ID" value="MFC3712253.1"/>
    <property type="molecule type" value="Genomic_DNA"/>
</dbReference>